<feature type="compositionally biased region" description="Basic and acidic residues" evidence="1">
    <location>
        <begin position="21"/>
        <end position="38"/>
    </location>
</feature>
<feature type="compositionally biased region" description="Gly residues" evidence="1">
    <location>
        <begin position="8"/>
        <end position="17"/>
    </location>
</feature>
<reference evidence="2" key="1">
    <citation type="submission" date="2016-04" db="EMBL/GenBank/DDBJ databases">
        <authorList>
            <person name="Evans L.H."/>
            <person name="Alamgir A."/>
            <person name="Owens N."/>
            <person name="Weber N.D."/>
            <person name="Virtaneva K."/>
            <person name="Barbian K."/>
            <person name="Babar A."/>
            <person name="Rosenke K."/>
        </authorList>
    </citation>
    <scope>NUCLEOTIDE SEQUENCE</scope>
    <source>
        <strain evidence="2">86</strain>
    </source>
</reference>
<organism evidence="2">
    <name type="scientific">uncultured Eubacteriales bacterium</name>
    <dbReference type="NCBI Taxonomy" id="172733"/>
    <lineage>
        <taxon>Bacteria</taxon>
        <taxon>Bacillati</taxon>
        <taxon>Bacillota</taxon>
        <taxon>Clostridia</taxon>
        <taxon>Eubacteriales</taxon>
        <taxon>environmental samples</taxon>
    </lineage>
</organism>
<proteinExistence type="predicted"/>
<accession>A0A212JE52</accession>
<feature type="region of interest" description="Disordered" evidence="1">
    <location>
        <begin position="1"/>
        <end position="64"/>
    </location>
</feature>
<dbReference type="EMBL" id="FLUN01000001">
    <property type="protein sequence ID" value="SBV97702.1"/>
    <property type="molecule type" value="Genomic_DNA"/>
</dbReference>
<evidence type="ECO:0000256" key="1">
    <source>
        <dbReference type="SAM" id="MobiDB-lite"/>
    </source>
</evidence>
<name>A0A212JE52_9FIRM</name>
<protein>
    <submittedName>
        <fullName evidence="2">Uncharacterized protein</fullName>
    </submittedName>
</protein>
<feature type="compositionally biased region" description="Polar residues" evidence="1">
    <location>
        <begin position="50"/>
        <end position="64"/>
    </location>
</feature>
<dbReference type="AlphaFoldDB" id="A0A212JE52"/>
<sequence length="64" mass="6714">MDRSDGQSPGGAAGGAGFARSRRESDPPARRAARDKIEAQSTREQADNAGASQRVQCAQIRGTQ</sequence>
<gene>
    <name evidence="2" type="ORF">KL86CLO1_10946</name>
</gene>
<evidence type="ECO:0000313" key="2">
    <source>
        <dbReference type="EMBL" id="SBV97702.1"/>
    </source>
</evidence>